<dbReference type="Proteomes" id="UP000178449">
    <property type="component" value="Unassembled WGS sequence"/>
</dbReference>
<organism evidence="2 3">
    <name type="scientific">Candidatus Lambdaproteobacteria bacterium RIFOXYD2_FULL_50_16</name>
    <dbReference type="NCBI Taxonomy" id="1817772"/>
    <lineage>
        <taxon>Bacteria</taxon>
        <taxon>Pseudomonadati</taxon>
        <taxon>Pseudomonadota</taxon>
        <taxon>Candidatus Lambdaproteobacteria</taxon>
    </lineage>
</organism>
<dbReference type="EMBL" id="MFNE01000013">
    <property type="protein sequence ID" value="OGG96429.1"/>
    <property type="molecule type" value="Genomic_DNA"/>
</dbReference>
<evidence type="ECO:0008006" key="4">
    <source>
        <dbReference type="Google" id="ProtNLM"/>
    </source>
</evidence>
<feature type="chain" id="PRO_5009524668" description="DUF5683 domain-containing protein" evidence="1">
    <location>
        <begin position="19"/>
        <end position="229"/>
    </location>
</feature>
<evidence type="ECO:0000256" key="1">
    <source>
        <dbReference type="SAM" id="SignalP"/>
    </source>
</evidence>
<name>A0A1F6GEA4_9PROT</name>
<feature type="signal peptide" evidence="1">
    <location>
        <begin position="1"/>
        <end position="18"/>
    </location>
</feature>
<proteinExistence type="predicted"/>
<evidence type="ECO:0000313" key="3">
    <source>
        <dbReference type="Proteomes" id="UP000178449"/>
    </source>
</evidence>
<dbReference type="STRING" id="1817772.A2527_01770"/>
<gene>
    <name evidence="2" type="ORF">A2527_01770</name>
</gene>
<sequence length="229" mass="25674">MKWWFLFLALVLSTASKAGELDFAEALRAQDDCYRALSEVYRTEFRQGPTAQSLTLKLNCQAQLKDWPAWDQSLEQALNSPLLPPKEKQKLALNALSPLWQRQKEDQARSLYETHLSPVLGEPYPAPPEGQIDPHLAKLASSILPGTGLMMAGQWGAGFTSLGLNSLFLWAGATAFQKEQYALAALALFFEWGWYQGGRNAAEEAAVTYNHNLILKTHQIQLINWEGHF</sequence>
<evidence type="ECO:0000313" key="2">
    <source>
        <dbReference type="EMBL" id="OGG96429.1"/>
    </source>
</evidence>
<reference evidence="2 3" key="1">
    <citation type="journal article" date="2016" name="Nat. Commun.">
        <title>Thousands of microbial genomes shed light on interconnected biogeochemical processes in an aquifer system.</title>
        <authorList>
            <person name="Anantharaman K."/>
            <person name="Brown C.T."/>
            <person name="Hug L.A."/>
            <person name="Sharon I."/>
            <person name="Castelle C.J."/>
            <person name="Probst A.J."/>
            <person name="Thomas B.C."/>
            <person name="Singh A."/>
            <person name="Wilkins M.J."/>
            <person name="Karaoz U."/>
            <person name="Brodie E.L."/>
            <person name="Williams K.H."/>
            <person name="Hubbard S.S."/>
            <person name="Banfield J.F."/>
        </authorList>
    </citation>
    <scope>NUCLEOTIDE SEQUENCE [LARGE SCALE GENOMIC DNA]</scope>
</reference>
<dbReference type="AlphaFoldDB" id="A0A1F6GEA4"/>
<protein>
    <recommendedName>
        <fullName evidence="4">DUF5683 domain-containing protein</fullName>
    </recommendedName>
</protein>
<accession>A0A1F6GEA4</accession>
<comment type="caution">
    <text evidence="2">The sequence shown here is derived from an EMBL/GenBank/DDBJ whole genome shotgun (WGS) entry which is preliminary data.</text>
</comment>
<keyword evidence="1" id="KW-0732">Signal</keyword>